<evidence type="ECO:0000313" key="2">
    <source>
        <dbReference type="EMBL" id="TMX03760.1"/>
    </source>
</evidence>
<feature type="region of interest" description="Disordered" evidence="1">
    <location>
        <begin position="14"/>
        <end position="43"/>
    </location>
</feature>
<protein>
    <submittedName>
        <fullName evidence="2">Uncharacterized protein</fullName>
    </submittedName>
</protein>
<proteinExistence type="predicted"/>
<comment type="caution">
    <text evidence="2">The sequence shown here is derived from an EMBL/GenBank/DDBJ whole genome shotgun (WGS) entry which is preliminary data.</text>
</comment>
<name>A0A6N2CFX7_SOLCI</name>
<dbReference type="EMBL" id="RXGB01000371">
    <property type="protein sequence ID" value="TMX03760.1"/>
    <property type="molecule type" value="Genomic_DNA"/>
</dbReference>
<accession>A0A6N2CFX7</accession>
<reference evidence="2" key="1">
    <citation type="submission" date="2019-05" db="EMBL/GenBank/DDBJ databases">
        <title>The de novo reference genome and transcriptome assemblies of the wild tomato species Solanum chilense.</title>
        <authorList>
            <person name="Stam R."/>
            <person name="Nosenko T."/>
            <person name="Hoerger A.C."/>
            <person name="Stephan W."/>
            <person name="Seidel M.A."/>
            <person name="Kuhn J.M.M."/>
            <person name="Haberer G."/>
            <person name="Tellier A."/>
        </authorList>
    </citation>
    <scope>NUCLEOTIDE SEQUENCE</scope>
    <source>
        <tissue evidence="2">Mature leaves</tissue>
    </source>
</reference>
<organism evidence="2">
    <name type="scientific">Solanum chilense</name>
    <name type="common">Tomato</name>
    <name type="synonym">Lycopersicon chilense</name>
    <dbReference type="NCBI Taxonomy" id="4083"/>
    <lineage>
        <taxon>Eukaryota</taxon>
        <taxon>Viridiplantae</taxon>
        <taxon>Streptophyta</taxon>
        <taxon>Embryophyta</taxon>
        <taxon>Tracheophyta</taxon>
        <taxon>Spermatophyta</taxon>
        <taxon>Magnoliopsida</taxon>
        <taxon>eudicotyledons</taxon>
        <taxon>Gunneridae</taxon>
        <taxon>Pentapetalae</taxon>
        <taxon>asterids</taxon>
        <taxon>lamiids</taxon>
        <taxon>Solanales</taxon>
        <taxon>Solanaceae</taxon>
        <taxon>Solanoideae</taxon>
        <taxon>Solaneae</taxon>
        <taxon>Solanum</taxon>
        <taxon>Solanum subgen. Lycopersicon</taxon>
    </lineage>
</organism>
<dbReference type="AlphaFoldDB" id="A0A6N2CFX7"/>
<evidence type="ECO:0000256" key="1">
    <source>
        <dbReference type="SAM" id="MobiDB-lite"/>
    </source>
</evidence>
<gene>
    <name evidence="2" type="ORF">EJD97_014345</name>
</gene>
<sequence>MINRRSAGRIIDEDFANSEVPPRGNQFLPLDENSNDDQDQVNPPLFTDAKIRETFLQMAQDITTQAQAVITKAQAITTEANREVAAQGNKYVGIMASQLRYFTRMHASTFYGSMVKEAPQ</sequence>